<dbReference type="EMBL" id="CP158568">
    <property type="protein sequence ID" value="XBY43273.1"/>
    <property type="molecule type" value="Genomic_DNA"/>
</dbReference>
<keyword evidence="5" id="KW-0808">Transferase</keyword>
<evidence type="ECO:0000256" key="5">
    <source>
        <dbReference type="ARBA" id="ARBA00022679"/>
    </source>
</evidence>
<sequence length="396" mass="43027">MSADFLASLRPEALGAPPSGIVEVMNYGRTREGLIPLWAGEGDLPTPRFIADAATRSLAAGETFYTWQRGIPELRTALARYHERLFGQSFDPERFYVTGSGMHAIQTVLTALAGPGDEVIVPTPAWPNFAAASGLRGARVVEVPMNFGNAGWSLDFDRLAAAVTPATRVLFLNSPCNPTGWTATRADLEAMLALARRHGLWIVADEVYTRFVYDGAFRAPSFHDVATAEDRVIYVNTFSKNWAMTGWRIGWIEADPSLGPVIENLIQYSSSGVAVFMQRAAVAALDHGDEFIAHQIDRAGASRKIIVDALRATGKVRFADPGAFYLFFSVDGETDTSKLGLRLVDEANVGLAPGTAFGAAGQGFLRLCFARGPDSLSEVARRLVKWLEIRDGLRSK</sequence>
<reference evidence="9" key="1">
    <citation type="submission" date="2024-06" db="EMBL/GenBank/DDBJ databases">
        <title>Methylostella associata gen. nov., sp. nov., a novel Ancalomicrobiaceae-affiliated facultatively methylotrophic bacteria that feed on methanotrophs of the genus Methylococcus.</title>
        <authorList>
            <person name="Saltykova V."/>
            <person name="Danilova O.V."/>
            <person name="Oshkin I.Y."/>
            <person name="Belova S.E."/>
            <person name="Pimenov N.V."/>
            <person name="Dedysh S.N."/>
        </authorList>
    </citation>
    <scope>NUCLEOTIDE SEQUENCE</scope>
    <source>
        <strain evidence="9">S20</strain>
    </source>
</reference>
<dbReference type="SUPFAM" id="SSF53383">
    <property type="entry name" value="PLP-dependent transferases"/>
    <property type="match status" value="1"/>
</dbReference>
<dbReference type="PANTHER" id="PTHR46383">
    <property type="entry name" value="ASPARTATE AMINOTRANSFERASE"/>
    <property type="match status" value="1"/>
</dbReference>
<dbReference type="InterPro" id="IPR015424">
    <property type="entry name" value="PyrdxlP-dep_Trfase"/>
</dbReference>
<dbReference type="InterPro" id="IPR004839">
    <property type="entry name" value="Aminotransferase_I/II_large"/>
</dbReference>
<accession>A0AAU7X9D3</accession>
<evidence type="ECO:0000256" key="1">
    <source>
        <dbReference type="ARBA" id="ARBA00001933"/>
    </source>
</evidence>
<dbReference type="GO" id="GO:0030170">
    <property type="term" value="F:pyridoxal phosphate binding"/>
    <property type="evidence" value="ECO:0007669"/>
    <property type="project" value="InterPro"/>
</dbReference>
<dbReference type="KEGG" id="mflg:ABS361_14365"/>
<dbReference type="GO" id="GO:0004069">
    <property type="term" value="F:L-aspartate:2-oxoglutarate aminotransferase activity"/>
    <property type="evidence" value="ECO:0007669"/>
    <property type="project" value="UniProtKB-EC"/>
</dbReference>
<comment type="cofactor">
    <cofactor evidence="1">
        <name>pyridoxal 5'-phosphate</name>
        <dbReference type="ChEBI" id="CHEBI:597326"/>
    </cofactor>
</comment>
<proteinExistence type="inferred from homology"/>
<dbReference type="GO" id="GO:0006520">
    <property type="term" value="P:amino acid metabolic process"/>
    <property type="evidence" value="ECO:0007669"/>
    <property type="project" value="InterPro"/>
</dbReference>
<comment type="catalytic activity">
    <reaction evidence="7">
        <text>L-aspartate + 2-oxoglutarate = oxaloacetate + L-glutamate</text>
        <dbReference type="Rhea" id="RHEA:21824"/>
        <dbReference type="ChEBI" id="CHEBI:16452"/>
        <dbReference type="ChEBI" id="CHEBI:16810"/>
        <dbReference type="ChEBI" id="CHEBI:29985"/>
        <dbReference type="ChEBI" id="CHEBI:29991"/>
        <dbReference type="EC" id="2.6.1.1"/>
    </reaction>
</comment>
<dbReference type="InterPro" id="IPR015421">
    <property type="entry name" value="PyrdxlP-dep_Trfase_major"/>
</dbReference>
<evidence type="ECO:0000256" key="4">
    <source>
        <dbReference type="ARBA" id="ARBA00022576"/>
    </source>
</evidence>
<dbReference type="Gene3D" id="3.40.640.10">
    <property type="entry name" value="Type I PLP-dependent aspartate aminotransferase-like (Major domain)"/>
    <property type="match status" value="1"/>
</dbReference>
<dbReference type="AlphaFoldDB" id="A0AAU7X9D3"/>
<protein>
    <recommendedName>
        <fullName evidence="3">aspartate transaminase</fullName>
        <ecNumber evidence="3">2.6.1.1</ecNumber>
    </recommendedName>
</protein>
<gene>
    <name evidence="9" type="ORF">ABS361_14365</name>
</gene>
<evidence type="ECO:0000256" key="6">
    <source>
        <dbReference type="ARBA" id="ARBA00022898"/>
    </source>
</evidence>
<dbReference type="EC" id="2.6.1.1" evidence="3"/>
<name>A0AAU7X9D3_9HYPH</name>
<dbReference type="Pfam" id="PF00155">
    <property type="entry name" value="Aminotran_1_2"/>
    <property type="match status" value="1"/>
</dbReference>
<dbReference type="InterPro" id="IPR050596">
    <property type="entry name" value="AspAT/PAT-like"/>
</dbReference>
<comment type="similarity">
    <text evidence="2">Belongs to the class-I pyridoxal-phosphate-dependent aminotransferase family.</text>
</comment>
<keyword evidence="4 9" id="KW-0032">Aminotransferase</keyword>
<keyword evidence="6" id="KW-0663">Pyridoxal phosphate</keyword>
<feature type="domain" description="Aminotransferase class I/classII large" evidence="8">
    <location>
        <begin position="35"/>
        <end position="379"/>
    </location>
</feature>
<dbReference type="NCBIfam" id="NF004770">
    <property type="entry name" value="PRK06108.1"/>
    <property type="match status" value="1"/>
</dbReference>
<evidence type="ECO:0000256" key="7">
    <source>
        <dbReference type="ARBA" id="ARBA00049185"/>
    </source>
</evidence>
<evidence type="ECO:0000313" key="9">
    <source>
        <dbReference type="EMBL" id="XBY43273.1"/>
    </source>
</evidence>
<dbReference type="CDD" id="cd00609">
    <property type="entry name" value="AAT_like"/>
    <property type="match status" value="1"/>
</dbReference>
<dbReference type="PANTHER" id="PTHR46383:SF1">
    <property type="entry name" value="ASPARTATE AMINOTRANSFERASE"/>
    <property type="match status" value="1"/>
</dbReference>
<dbReference type="RefSeq" id="WP_407048372.1">
    <property type="nucleotide sequence ID" value="NZ_CP158568.1"/>
</dbReference>
<evidence type="ECO:0000259" key="8">
    <source>
        <dbReference type="Pfam" id="PF00155"/>
    </source>
</evidence>
<evidence type="ECO:0000256" key="2">
    <source>
        <dbReference type="ARBA" id="ARBA00007441"/>
    </source>
</evidence>
<organism evidence="9">
    <name type="scientific">Methyloraptor flagellatus</name>
    <dbReference type="NCBI Taxonomy" id="3162530"/>
    <lineage>
        <taxon>Bacteria</taxon>
        <taxon>Pseudomonadati</taxon>
        <taxon>Pseudomonadota</taxon>
        <taxon>Alphaproteobacteria</taxon>
        <taxon>Hyphomicrobiales</taxon>
        <taxon>Ancalomicrobiaceae</taxon>
        <taxon>Methyloraptor</taxon>
    </lineage>
</organism>
<evidence type="ECO:0000256" key="3">
    <source>
        <dbReference type="ARBA" id="ARBA00012753"/>
    </source>
</evidence>